<keyword evidence="3" id="KW-1185">Reference proteome</keyword>
<keyword evidence="1" id="KW-0812">Transmembrane</keyword>
<feature type="transmembrane region" description="Helical" evidence="1">
    <location>
        <begin position="33"/>
        <end position="52"/>
    </location>
</feature>
<gene>
    <name evidence="2" type="ORF">CBF37_08470</name>
</gene>
<name>A0A429ZWL2_9ENTE</name>
<evidence type="ECO:0000313" key="2">
    <source>
        <dbReference type="EMBL" id="RST98193.1"/>
    </source>
</evidence>
<evidence type="ECO:0000313" key="3">
    <source>
        <dbReference type="Proteomes" id="UP000287857"/>
    </source>
</evidence>
<keyword evidence="1" id="KW-1133">Transmembrane helix</keyword>
<evidence type="ECO:0008006" key="4">
    <source>
        <dbReference type="Google" id="ProtNLM"/>
    </source>
</evidence>
<dbReference type="Proteomes" id="UP000287857">
    <property type="component" value="Unassembled WGS sequence"/>
</dbReference>
<evidence type="ECO:0000256" key="1">
    <source>
        <dbReference type="SAM" id="Phobius"/>
    </source>
</evidence>
<accession>A0A429ZWL2</accession>
<protein>
    <recommendedName>
        <fullName evidence="4">5-bromo-4-chloroindolyl phosphate hydrolysis protein</fullName>
    </recommendedName>
</protein>
<dbReference type="OrthoDB" id="2243657at2"/>
<feature type="transmembrane region" description="Helical" evidence="1">
    <location>
        <begin position="10"/>
        <end position="27"/>
    </location>
</feature>
<reference evidence="2 3" key="1">
    <citation type="submission" date="2017-05" db="EMBL/GenBank/DDBJ databases">
        <title>Vagococcus spp. assemblies.</title>
        <authorList>
            <person name="Gulvik C.A."/>
        </authorList>
    </citation>
    <scope>NUCLEOTIDE SEQUENCE [LARGE SCALE GENOMIC DNA]</scope>
    <source>
        <strain evidence="2 3">SS1995</strain>
    </source>
</reference>
<dbReference type="AlphaFoldDB" id="A0A429ZWL2"/>
<dbReference type="EMBL" id="NGJS01000012">
    <property type="protein sequence ID" value="RST98193.1"/>
    <property type="molecule type" value="Genomic_DNA"/>
</dbReference>
<dbReference type="Pfam" id="PF10112">
    <property type="entry name" value="Halogen_Hydrol"/>
    <property type="match status" value="1"/>
</dbReference>
<comment type="caution">
    <text evidence="2">The sequence shown here is derived from an EMBL/GenBank/DDBJ whole genome shotgun (WGS) entry which is preliminary data.</text>
</comment>
<dbReference type="InterPro" id="IPR018770">
    <property type="entry name" value="ChloroindolylP_hydrolase"/>
</dbReference>
<organism evidence="2 3">
    <name type="scientific">Vagococcus vulneris</name>
    <dbReference type="NCBI Taxonomy" id="1977869"/>
    <lineage>
        <taxon>Bacteria</taxon>
        <taxon>Bacillati</taxon>
        <taxon>Bacillota</taxon>
        <taxon>Bacilli</taxon>
        <taxon>Lactobacillales</taxon>
        <taxon>Enterococcaceae</taxon>
        <taxon>Vagococcus</taxon>
    </lineage>
</organism>
<dbReference type="RefSeq" id="WP_125984316.1">
    <property type="nucleotide sequence ID" value="NZ_NGJS01000012.1"/>
</dbReference>
<proteinExistence type="predicted"/>
<keyword evidence="1" id="KW-0472">Membrane</keyword>
<sequence length="233" mass="26968">MSYKQHKFKSLIPTIIIIGSFILAELFEDSFMGPVFFLIALSSLVWSTVSWVRNRQKRETSVGLDIPNLSKTKEDHYRELGMSSSEIDYFRHTMAETKQQIQVLEKNMTDVTKLRTIDLKCQTLKATKAIFKELVKEPKKLHQANDFLYTHLPNIAELTERYVEINDHDIKNKQTYDALTECAKAIEDLSQLIVLDYNQLVKDDLDDLDVELKVAKQTAERTVSDTEYKGDNN</sequence>